<dbReference type="Gene3D" id="3.40.190.290">
    <property type="match status" value="1"/>
</dbReference>
<dbReference type="EMBL" id="MLJW01000594">
    <property type="protein sequence ID" value="OIQ84746.1"/>
    <property type="molecule type" value="Genomic_DNA"/>
</dbReference>
<dbReference type="GO" id="GO:0000976">
    <property type="term" value="F:transcription cis-regulatory region binding"/>
    <property type="evidence" value="ECO:0007669"/>
    <property type="project" value="TreeGrafter"/>
</dbReference>
<dbReference type="PANTHER" id="PTHR30126:SF94">
    <property type="entry name" value="LYSR FAMILY TRANSCRIPTIONAL REGULATOR"/>
    <property type="match status" value="1"/>
</dbReference>
<organism evidence="6">
    <name type="scientific">mine drainage metagenome</name>
    <dbReference type="NCBI Taxonomy" id="410659"/>
    <lineage>
        <taxon>unclassified sequences</taxon>
        <taxon>metagenomes</taxon>
        <taxon>ecological metagenomes</taxon>
    </lineage>
</organism>
<dbReference type="InterPro" id="IPR000847">
    <property type="entry name" value="LysR_HTH_N"/>
</dbReference>
<dbReference type="InterPro" id="IPR036388">
    <property type="entry name" value="WH-like_DNA-bd_sf"/>
</dbReference>
<dbReference type="NCBIfam" id="NF008095">
    <property type="entry name" value="PRK10837.1"/>
    <property type="match status" value="1"/>
</dbReference>
<evidence type="ECO:0000256" key="2">
    <source>
        <dbReference type="ARBA" id="ARBA00023015"/>
    </source>
</evidence>
<sequence length="307" mass="33300">MRITLRQLQIFVAIAQSGSTTAAAERIALSQSAISASVAELERTLNVKLFDRAGKRLMLNDHGRALLPQALALISGAESLEQGYLDGAPSLLIIGASLTIGNYLLPHLLADYWRSQGVALGDANPPLQVIVANTAEIVGKVANFEMDLGLIEGPCHRADIAVTPWLQDELLLVAAPGHPVVQECNGALIPPERLARTNWLLRERGSGTREALEQALLPYMVQLKSSLEFNDHEAIKQSAAQGLGLACLSRFVVADMLETGRLVELKTPFGRLTRRFSWLVHRQKMMSPGMKHFIDFVSGADELPAAG</sequence>
<accession>A0A1J5QN10</accession>
<reference evidence="6" key="1">
    <citation type="submission" date="2016-10" db="EMBL/GenBank/DDBJ databases">
        <title>Sequence of Gallionella enrichment culture.</title>
        <authorList>
            <person name="Poehlein A."/>
            <person name="Muehling M."/>
            <person name="Daniel R."/>
        </authorList>
    </citation>
    <scope>NUCLEOTIDE SEQUENCE</scope>
</reference>
<name>A0A1J5QN10_9ZZZZ</name>
<dbReference type="Pfam" id="PF00126">
    <property type="entry name" value="HTH_1"/>
    <property type="match status" value="1"/>
</dbReference>
<keyword evidence="4" id="KW-0804">Transcription</keyword>
<comment type="caution">
    <text evidence="6">The sequence shown here is derived from an EMBL/GenBank/DDBJ whole genome shotgun (WGS) entry which is preliminary data.</text>
</comment>
<dbReference type="Pfam" id="PF03466">
    <property type="entry name" value="LysR_substrate"/>
    <property type="match status" value="1"/>
</dbReference>
<dbReference type="Gene3D" id="1.10.10.10">
    <property type="entry name" value="Winged helix-like DNA-binding domain superfamily/Winged helix DNA-binding domain"/>
    <property type="match status" value="1"/>
</dbReference>
<dbReference type="PRINTS" id="PR00039">
    <property type="entry name" value="HTHLYSR"/>
</dbReference>
<keyword evidence="2" id="KW-0805">Transcription regulation</keyword>
<dbReference type="FunFam" id="1.10.10.10:FF:000001">
    <property type="entry name" value="LysR family transcriptional regulator"/>
    <property type="match status" value="1"/>
</dbReference>
<evidence type="ECO:0000259" key="5">
    <source>
        <dbReference type="PROSITE" id="PS50931"/>
    </source>
</evidence>
<evidence type="ECO:0000313" key="6">
    <source>
        <dbReference type="EMBL" id="OIQ84746.1"/>
    </source>
</evidence>
<evidence type="ECO:0000256" key="4">
    <source>
        <dbReference type="ARBA" id="ARBA00023163"/>
    </source>
</evidence>
<dbReference type="PANTHER" id="PTHR30126">
    <property type="entry name" value="HTH-TYPE TRANSCRIPTIONAL REGULATOR"/>
    <property type="match status" value="1"/>
</dbReference>
<evidence type="ECO:0000256" key="3">
    <source>
        <dbReference type="ARBA" id="ARBA00023125"/>
    </source>
</evidence>
<keyword evidence="3" id="KW-0238">DNA-binding</keyword>
<protein>
    <submittedName>
        <fullName evidence="6">HTH-type transcriptional activator CmpR</fullName>
    </submittedName>
</protein>
<gene>
    <name evidence="6" type="primary">cmpR_30</name>
    <name evidence="6" type="ORF">GALL_334240</name>
</gene>
<dbReference type="InterPro" id="IPR005119">
    <property type="entry name" value="LysR_subst-bd"/>
</dbReference>
<proteinExistence type="inferred from homology"/>
<dbReference type="SUPFAM" id="SSF53850">
    <property type="entry name" value="Periplasmic binding protein-like II"/>
    <property type="match status" value="1"/>
</dbReference>
<evidence type="ECO:0000256" key="1">
    <source>
        <dbReference type="ARBA" id="ARBA00009437"/>
    </source>
</evidence>
<dbReference type="GO" id="GO:0003700">
    <property type="term" value="F:DNA-binding transcription factor activity"/>
    <property type="evidence" value="ECO:0007669"/>
    <property type="project" value="InterPro"/>
</dbReference>
<feature type="domain" description="HTH lysR-type" evidence="5">
    <location>
        <begin position="3"/>
        <end position="60"/>
    </location>
</feature>
<dbReference type="CDD" id="cd08420">
    <property type="entry name" value="PBP2_CysL_like"/>
    <property type="match status" value="1"/>
</dbReference>
<dbReference type="InterPro" id="IPR036390">
    <property type="entry name" value="WH_DNA-bd_sf"/>
</dbReference>
<dbReference type="SUPFAM" id="SSF46785">
    <property type="entry name" value="Winged helix' DNA-binding domain"/>
    <property type="match status" value="1"/>
</dbReference>
<dbReference type="PROSITE" id="PS50931">
    <property type="entry name" value="HTH_LYSR"/>
    <property type="match status" value="1"/>
</dbReference>
<comment type="similarity">
    <text evidence="1">Belongs to the LysR transcriptional regulatory family.</text>
</comment>
<dbReference type="AlphaFoldDB" id="A0A1J5QN10"/>